<evidence type="ECO:0000256" key="1">
    <source>
        <dbReference type="SAM" id="SignalP"/>
    </source>
</evidence>
<feature type="chain" id="PRO_5035269423" evidence="1">
    <location>
        <begin position="21"/>
        <end position="111"/>
    </location>
</feature>
<dbReference type="PANTHER" id="PTHR33964:SF9">
    <property type="match status" value="1"/>
</dbReference>
<feature type="non-terminal residue" evidence="2">
    <location>
        <position position="1"/>
    </location>
</feature>
<feature type="signal peptide" evidence="1">
    <location>
        <begin position="1"/>
        <end position="20"/>
    </location>
</feature>
<keyword evidence="3" id="KW-1185">Reference proteome</keyword>
<gene>
    <name evidence="2" type="ORF">AFUS01_LOCUS41634</name>
</gene>
<protein>
    <submittedName>
        <fullName evidence="2">Uncharacterized protein</fullName>
    </submittedName>
</protein>
<dbReference type="PANTHER" id="PTHR33964">
    <property type="entry name" value="RE45066P-RELATED"/>
    <property type="match status" value="1"/>
</dbReference>
<keyword evidence="1" id="KW-0732">Signal</keyword>
<accession>A0A8J2PQ08</accession>
<dbReference type="AlphaFoldDB" id="A0A8J2PQ08"/>
<comment type="caution">
    <text evidence="2">The sequence shown here is derived from an EMBL/GenBank/DDBJ whole genome shotgun (WGS) entry which is preliminary data.</text>
</comment>
<evidence type="ECO:0000313" key="2">
    <source>
        <dbReference type="EMBL" id="CAG7831915.1"/>
    </source>
</evidence>
<proteinExistence type="predicted"/>
<organism evidence="2 3">
    <name type="scientific">Allacma fusca</name>
    <dbReference type="NCBI Taxonomy" id="39272"/>
    <lineage>
        <taxon>Eukaryota</taxon>
        <taxon>Metazoa</taxon>
        <taxon>Ecdysozoa</taxon>
        <taxon>Arthropoda</taxon>
        <taxon>Hexapoda</taxon>
        <taxon>Collembola</taxon>
        <taxon>Symphypleona</taxon>
        <taxon>Sminthuridae</taxon>
        <taxon>Allacma</taxon>
    </lineage>
</organism>
<reference evidence="2" key="1">
    <citation type="submission" date="2021-06" db="EMBL/GenBank/DDBJ databases">
        <authorList>
            <person name="Hodson N. C."/>
            <person name="Mongue J. A."/>
            <person name="Jaron S. K."/>
        </authorList>
    </citation>
    <scope>NUCLEOTIDE SEQUENCE</scope>
</reference>
<name>A0A8J2PQ08_9HEXA</name>
<dbReference type="EMBL" id="CAJVCH010562653">
    <property type="protein sequence ID" value="CAG7831915.1"/>
    <property type="molecule type" value="Genomic_DNA"/>
</dbReference>
<sequence length="111" mass="13153">MKIQYLLVFTFTVYYWTVDSSFCTLLTTCEGENLQSCVTQAESILQNTNMTFPDDNTTLQVVCSMWDDMTSCMQNYTKRCLTYKENQEFHQYFQEPMRSMKTVCFDQESTK</sequence>
<dbReference type="Proteomes" id="UP000708208">
    <property type="component" value="Unassembled WGS sequence"/>
</dbReference>
<evidence type="ECO:0000313" key="3">
    <source>
        <dbReference type="Proteomes" id="UP000708208"/>
    </source>
</evidence>